<dbReference type="EMBL" id="CP045809">
    <property type="protein sequence ID" value="QHN35477.1"/>
    <property type="molecule type" value="Genomic_DNA"/>
</dbReference>
<accession>A0ABX6IIF7</accession>
<dbReference type="SMART" id="SM00421">
    <property type="entry name" value="HTH_LUXR"/>
    <property type="match status" value="1"/>
</dbReference>
<dbReference type="Proteomes" id="UP001059836">
    <property type="component" value="Chromosome"/>
</dbReference>
<dbReference type="InterPro" id="IPR016032">
    <property type="entry name" value="Sig_transdc_resp-reg_C-effctor"/>
</dbReference>
<evidence type="ECO:0000256" key="2">
    <source>
        <dbReference type="ARBA" id="ARBA00022840"/>
    </source>
</evidence>
<dbReference type="CDD" id="cd06170">
    <property type="entry name" value="LuxR_C_like"/>
    <property type="match status" value="1"/>
</dbReference>
<sequence length="868" mass="90753">MGKNWPMIERELEFARIRSALGERSGHCGVVLTGDAGVGKTTLARHAAEGMDLSVRWVAGTVSARSIPLGVFAHLVGPATSSDPVTYLAAARESLLADGHPVIGVDDAHLLDELSATLLHQLAIDRAVHIIATVRSGESVPDAITSLWKDDHVVRVALAPFSKEQSVELIERVLGGRLEGLSADLMWDASGGNALFLRHLVQGAVESGTLREVNNVWQLRGRATITSELASLLESRIDQLDDDVAHALQLLTLCEPIDLDVLVELAGEPAVENAEDAGLIRIGRDGRTLTVRYAHPLFGEVIRKRLGFASSRRLRGKLVDALRTRPLRTASDRIRLAGLALDSDADAEPALFADAARDSLMLADVEVGEQFARAAVGAGAGVAAAGLLARALMWKGLNAESDAVLADVDPAALDDGELLIWGLQRIGNLFWGIGDVAAAREVLDLVRDRIDNPSLIQIVDGIASACALFTGDITGAIELSNKVLDAVTPLPWATEWAVFGGGLARALAGRGDEVAAIARRGRSAEKSTDGVLRFPAGFGEILALTLTGQLAAAQSAADQYVEFSSAGQYLAWALSGTHMAAVEVARGRFPAAAERIEQTMAALADQDALSWVFPARILLAQSYSALGDSGGAAGVLAAARECAGPAVQVFAHQLEIAQAWQYASAGMVSRAIAHARSTAAAASASGQFAIEAEALHAAARFGATDGQIPERLAELAAQLDGRMVQVYAGHARAVVDGDAAGLDRCAADFENLGAMLSAADSAAAAATVHDRAGDRPAVALSAATATRLSALCGGLHTPATVESANPLPLTSREREIANLVAAGLTNREIADRLVVSVRTVEGHIYRACTKLDVGDRAALAALLTDGTR</sequence>
<keyword evidence="1" id="KW-0547">Nucleotide-binding</keyword>
<evidence type="ECO:0000256" key="1">
    <source>
        <dbReference type="ARBA" id="ARBA00022741"/>
    </source>
</evidence>
<dbReference type="InterPro" id="IPR036388">
    <property type="entry name" value="WH-like_DNA-bd_sf"/>
</dbReference>
<dbReference type="SUPFAM" id="SSF46894">
    <property type="entry name" value="C-terminal effector domain of the bipartite response regulators"/>
    <property type="match status" value="1"/>
</dbReference>
<keyword evidence="2" id="KW-0067">ATP-binding</keyword>
<reference evidence="4" key="1">
    <citation type="journal article" date="2021" name="Nat. Microbiol.">
        <title>Cocultivation of an ultrasmall environmental parasitic bacterium with lytic ability against bacteria associated with wastewater foams.</title>
        <authorList>
            <person name="Batinovic S."/>
            <person name="Rose J.J.A."/>
            <person name="Ratcliffe J."/>
            <person name="Seviour R.J."/>
            <person name="Petrovski S."/>
        </authorList>
    </citation>
    <scope>NUCLEOTIDE SEQUENCE</scope>
    <source>
        <strain evidence="4">CON9</strain>
    </source>
</reference>
<dbReference type="SUPFAM" id="SSF52540">
    <property type="entry name" value="P-loop containing nucleoside triphosphate hydrolases"/>
    <property type="match status" value="1"/>
</dbReference>
<dbReference type="PRINTS" id="PR00038">
    <property type="entry name" value="HTHLUXR"/>
</dbReference>
<evidence type="ECO:0000313" key="4">
    <source>
        <dbReference type="EMBL" id="QHN35477.1"/>
    </source>
</evidence>
<dbReference type="PROSITE" id="PS50043">
    <property type="entry name" value="HTH_LUXR_2"/>
    <property type="match status" value="1"/>
</dbReference>
<proteinExistence type="predicted"/>
<dbReference type="RefSeq" id="WP_213243321.1">
    <property type="nucleotide sequence ID" value="NZ_CP045806.1"/>
</dbReference>
<dbReference type="InterPro" id="IPR027417">
    <property type="entry name" value="P-loop_NTPase"/>
</dbReference>
<dbReference type="Pfam" id="PF00196">
    <property type="entry name" value="GerE"/>
    <property type="match status" value="1"/>
</dbReference>
<organism evidence="4 5">
    <name type="scientific">Gordonia pseudamarae</name>
    <dbReference type="NCBI Taxonomy" id="2831662"/>
    <lineage>
        <taxon>Bacteria</taxon>
        <taxon>Bacillati</taxon>
        <taxon>Actinomycetota</taxon>
        <taxon>Actinomycetes</taxon>
        <taxon>Mycobacteriales</taxon>
        <taxon>Gordoniaceae</taxon>
        <taxon>Gordonia</taxon>
    </lineage>
</organism>
<evidence type="ECO:0000313" key="5">
    <source>
        <dbReference type="Proteomes" id="UP001059836"/>
    </source>
</evidence>
<dbReference type="InterPro" id="IPR000792">
    <property type="entry name" value="Tscrpt_reg_LuxR_C"/>
</dbReference>
<gene>
    <name evidence="4" type="ORF">GII31_11885</name>
</gene>
<dbReference type="PANTHER" id="PTHR16305">
    <property type="entry name" value="TESTICULAR SOLUBLE ADENYLYL CYCLASE"/>
    <property type="match status" value="1"/>
</dbReference>
<evidence type="ECO:0000259" key="3">
    <source>
        <dbReference type="PROSITE" id="PS50043"/>
    </source>
</evidence>
<keyword evidence="5" id="KW-1185">Reference proteome</keyword>
<dbReference type="PANTHER" id="PTHR16305:SF28">
    <property type="entry name" value="GUANYLATE CYCLASE DOMAIN-CONTAINING PROTEIN"/>
    <property type="match status" value="1"/>
</dbReference>
<feature type="domain" description="HTH luxR-type" evidence="3">
    <location>
        <begin position="802"/>
        <end position="867"/>
    </location>
</feature>
<dbReference type="Gene3D" id="3.40.50.300">
    <property type="entry name" value="P-loop containing nucleotide triphosphate hydrolases"/>
    <property type="match status" value="1"/>
</dbReference>
<protein>
    <submittedName>
        <fullName evidence="4">Helix-turn-helix transcriptional regulator</fullName>
    </submittedName>
</protein>
<name>A0ABX6IIF7_9ACTN</name>
<dbReference type="Gene3D" id="1.10.10.10">
    <property type="entry name" value="Winged helix-like DNA-binding domain superfamily/Winged helix DNA-binding domain"/>
    <property type="match status" value="1"/>
</dbReference>
<dbReference type="PROSITE" id="PS00622">
    <property type="entry name" value="HTH_LUXR_1"/>
    <property type="match status" value="1"/>
</dbReference>